<evidence type="ECO:0000256" key="2">
    <source>
        <dbReference type="ARBA" id="ARBA00023015"/>
    </source>
</evidence>
<keyword evidence="4" id="KW-0804">Transcription</keyword>
<dbReference type="GO" id="GO:0006352">
    <property type="term" value="P:DNA-templated transcription initiation"/>
    <property type="evidence" value="ECO:0007669"/>
    <property type="project" value="InterPro"/>
</dbReference>
<dbReference type="InterPro" id="IPR036388">
    <property type="entry name" value="WH-like_DNA-bd_sf"/>
</dbReference>
<dbReference type="GO" id="GO:0003677">
    <property type="term" value="F:DNA binding"/>
    <property type="evidence" value="ECO:0007669"/>
    <property type="project" value="InterPro"/>
</dbReference>
<dbReference type="SUPFAM" id="SSF88946">
    <property type="entry name" value="Sigma2 domain of RNA polymerase sigma factors"/>
    <property type="match status" value="1"/>
</dbReference>
<dbReference type="OrthoDB" id="679904at2"/>
<comment type="similarity">
    <text evidence="1">Belongs to the sigma-70 factor family. ECF subfamily.</text>
</comment>
<organism evidence="6 7">
    <name type="scientific">Dyadobacter frigoris</name>
    <dbReference type="NCBI Taxonomy" id="2576211"/>
    <lineage>
        <taxon>Bacteria</taxon>
        <taxon>Pseudomonadati</taxon>
        <taxon>Bacteroidota</taxon>
        <taxon>Cytophagia</taxon>
        <taxon>Cytophagales</taxon>
        <taxon>Spirosomataceae</taxon>
        <taxon>Dyadobacter</taxon>
    </lineage>
</organism>
<dbReference type="GO" id="GO:0016987">
    <property type="term" value="F:sigma factor activity"/>
    <property type="evidence" value="ECO:0007669"/>
    <property type="project" value="UniProtKB-KW"/>
</dbReference>
<keyword evidence="7" id="KW-1185">Reference proteome</keyword>
<dbReference type="Gene3D" id="1.10.10.10">
    <property type="entry name" value="Winged helix-like DNA-binding domain superfamily/Winged helix DNA-binding domain"/>
    <property type="match status" value="1"/>
</dbReference>
<dbReference type="Pfam" id="PF04542">
    <property type="entry name" value="Sigma70_r2"/>
    <property type="match status" value="1"/>
</dbReference>
<dbReference type="Proteomes" id="UP000304900">
    <property type="component" value="Unassembled WGS sequence"/>
</dbReference>
<reference evidence="6 7" key="1">
    <citation type="submission" date="2019-05" db="EMBL/GenBank/DDBJ databases">
        <title>Dyadobacter AR-3-8 sp. nov., isolated from arctic soil.</title>
        <authorList>
            <person name="Chaudhary D.K."/>
        </authorList>
    </citation>
    <scope>NUCLEOTIDE SEQUENCE [LARGE SCALE GENOMIC DNA]</scope>
    <source>
        <strain evidence="6 7">AR-3-8</strain>
    </source>
</reference>
<dbReference type="Gene3D" id="1.10.1740.10">
    <property type="match status" value="1"/>
</dbReference>
<dbReference type="InterPro" id="IPR000792">
    <property type="entry name" value="Tscrpt_reg_LuxR_C"/>
</dbReference>
<dbReference type="AlphaFoldDB" id="A0A4U6D2N8"/>
<dbReference type="PANTHER" id="PTHR43133:SF46">
    <property type="entry name" value="RNA POLYMERASE SIGMA-70 FACTOR ECF SUBFAMILY"/>
    <property type="match status" value="1"/>
</dbReference>
<dbReference type="PANTHER" id="PTHR43133">
    <property type="entry name" value="RNA POLYMERASE ECF-TYPE SIGMA FACTO"/>
    <property type="match status" value="1"/>
</dbReference>
<evidence type="ECO:0000256" key="1">
    <source>
        <dbReference type="ARBA" id="ARBA00010641"/>
    </source>
</evidence>
<sequence length="194" mass="23227">MSQLYLTYSDENILELIGQDDELAFGELYERYFKVLFNYVFSKVGDQFSAQEIVQELFVNIWQQRQKNQIQTCRPFLFAVAKKSVINFYRKEFTRKHHYNQWEIQASTISELTDQTILTADLQNKYERALEMLPAKCREVFIRSRQGLSNREIASELIISEKTVEQHITKALRILRQHLKEHLAYLIIFYQLFL</sequence>
<dbReference type="InterPro" id="IPR013249">
    <property type="entry name" value="RNA_pol_sigma70_r4_t2"/>
</dbReference>
<dbReference type="NCBIfam" id="TIGR02937">
    <property type="entry name" value="sigma70-ECF"/>
    <property type="match status" value="1"/>
</dbReference>
<dbReference type="InterPro" id="IPR013324">
    <property type="entry name" value="RNA_pol_sigma_r3/r4-like"/>
</dbReference>
<keyword evidence="2" id="KW-0805">Transcription regulation</keyword>
<dbReference type="InterPro" id="IPR014284">
    <property type="entry name" value="RNA_pol_sigma-70_dom"/>
</dbReference>
<dbReference type="EMBL" id="SZVO01000006">
    <property type="protein sequence ID" value="TKT91442.1"/>
    <property type="molecule type" value="Genomic_DNA"/>
</dbReference>
<feature type="domain" description="HTH luxR-type" evidence="5">
    <location>
        <begin position="130"/>
        <end position="187"/>
    </location>
</feature>
<keyword evidence="3" id="KW-0731">Sigma factor</keyword>
<evidence type="ECO:0000256" key="3">
    <source>
        <dbReference type="ARBA" id="ARBA00023082"/>
    </source>
</evidence>
<comment type="caution">
    <text evidence="6">The sequence shown here is derived from an EMBL/GenBank/DDBJ whole genome shotgun (WGS) entry which is preliminary data.</text>
</comment>
<accession>A0A4U6D2N8</accession>
<evidence type="ECO:0000259" key="5">
    <source>
        <dbReference type="SMART" id="SM00421"/>
    </source>
</evidence>
<name>A0A4U6D2N8_9BACT</name>
<dbReference type="SUPFAM" id="SSF88659">
    <property type="entry name" value="Sigma3 and sigma4 domains of RNA polymerase sigma factors"/>
    <property type="match status" value="1"/>
</dbReference>
<dbReference type="Pfam" id="PF08281">
    <property type="entry name" value="Sigma70_r4_2"/>
    <property type="match status" value="1"/>
</dbReference>
<gene>
    <name evidence="6" type="ORF">FDK13_13800</name>
</gene>
<proteinExistence type="inferred from homology"/>
<dbReference type="InterPro" id="IPR014327">
    <property type="entry name" value="RNA_pol_sigma70_bacteroid"/>
</dbReference>
<dbReference type="RefSeq" id="WP_137340886.1">
    <property type="nucleotide sequence ID" value="NZ_SZVO01000006.1"/>
</dbReference>
<evidence type="ECO:0000313" key="6">
    <source>
        <dbReference type="EMBL" id="TKT91442.1"/>
    </source>
</evidence>
<evidence type="ECO:0000313" key="7">
    <source>
        <dbReference type="Proteomes" id="UP000304900"/>
    </source>
</evidence>
<evidence type="ECO:0000256" key="4">
    <source>
        <dbReference type="ARBA" id="ARBA00023163"/>
    </source>
</evidence>
<dbReference type="NCBIfam" id="TIGR02985">
    <property type="entry name" value="Sig70_bacteroi1"/>
    <property type="match status" value="1"/>
</dbReference>
<protein>
    <submittedName>
        <fullName evidence="6">RNA polymerase sigma-70 factor</fullName>
    </submittedName>
</protein>
<dbReference type="InterPro" id="IPR013325">
    <property type="entry name" value="RNA_pol_sigma_r2"/>
</dbReference>
<dbReference type="InterPro" id="IPR007627">
    <property type="entry name" value="RNA_pol_sigma70_r2"/>
</dbReference>
<dbReference type="SMART" id="SM00421">
    <property type="entry name" value="HTH_LUXR"/>
    <property type="match status" value="1"/>
</dbReference>
<dbReference type="InterPro" id="IPR039425">
    <property type="entry name" value="RNA_pol_sigma-70-like"/>
</dbReference>